<dbReference type="RefSeq" id="WP_007063244.1">
    <property type="nucleotide sequence ID" value="NC_014565.1"/>
</dbReference>
<dbReference type="KEGG" id="cck:Ccar_25865"/>
<evidence type="ECO:0000313" key="2">
    <source>
        <dbReference type="EMBL" id="ADO12121.1"/>
    </source>
</evidence>
<keyword evidence="2" id="KW-0614">Plasmid</keyword>
<dbReference type="PATRIC" id="fig|536227.13.peg.3"/>
<sequence>MIKKDNIRIAITLPKTLHEQLKNEAEYQNRTVSNLTVTILQKYMEALNKKREK</sequence>
<keyword evidence="4" id="KW-1185">Reference proteome</keyword>
<protein>
    <recommendedName>
        <fullName evidence="1">CopG-like ribbon-helix-helix domain-containing protein</fullName>
    </recommendedName>
</protein>
<accession>C6PZZ2</accession>
<dbReference type="SUPFAM" id="SSF47598">
    <property type="entry name" value="Ribbon-helix-helix"/>
    <property type="match status" value="1"/>
</dbReference>
<name>C6PZZ2_9CLOT</name>
<dbReference type="AlphaFoldDB" id="C6PZZ2"/>
<dbReference type="EMBL" id="HM590571">
    <property type="protein sequence ID" value="ADO12121.1"/>
    <property type="molecule type" value="Genomic_DNA"/>
</dbReference>
<organism evidence="3 4">
    <name type="scientific">Clostridium carboxidivorans P7</name>
    <dbReference type="NCBI Taxonomy" id="536227"/>
    <lineage>
        <taxon>Bacteria</taxon>
        <taxon>Bacillati</taxon>
        <taxon>Bacillota</taxon>
        <taxon>Clostridia</taxon>
        <taxon>Eubacteriales</taxon>
        <taxon>Clostridiaceae</taxon>
        <taxon>Clostridium</taxon>
    </lineage>
</organism>
<dbReference type="Proteomes" id="UP000004198">
    <property type="component" value="Unassembled WGS sequence"/>
</dbReference>
<dbReference type="InterPro" id="IPR013321">
    <property type="entry name" value="Arc_rbn_hlx_hlx"/>
</dbReference>
<evidence type="ECO:0000313" key="3">
    <source>
        <dbReference type="EMBL" id="EET85202.1"/>
    </source>
</evidence>
<evidence type="ECO:0000313" key="4">
    <source>
        <dbReference type="Proteomes" id="UP000004198"/>
    </source>
</evidence>
<dbReference type="InterPro" id="IPR010985">
    <property type="entry name" value="Ribbon_hlx_hlx"/>
</dbReference>
<dbReference type="Pfam" id="PF07878">
    <property type="entry name" value="RHH_5"/>
    <property type="match status" value="1"/>
</dbReference>
<proteinExistence type="predicted"/>
<geneLocation type="plasmid" evidence="2">
    <name>p19</name>
</geneLocation>
<dbReference type="Gene3D" id="1.10.1220.10">
    <property type="entry name" value="Met repressor-like"/>
    <property type="match status" value="1"/>
</dbReference>
<dbReference type="EMBL" id="ACVI01000103">
    <property type="protein sequence ID" value="EET85202.1"/>
    <property type="molecule type" value="Genomic_DNA"/>
</dbReference>
<feature type="domain" description="CopG-like ribbon-helix-helix" evidence="1">
    <location>
        <begin position="8"/>
        <end position="46"/>
    </location>
</feature>
<dbReference type="InterPro" id="IPR012869">
    <property type="entry name" value="RHH_5"/>
</dbReference>
<reference evidence="3 4" key="1">
    <citation type="submission" date="2009-06" db="EMBL/GenBank/DDBJ databases">
        <title>The draft genome of Clostridium carboxidivorans P7.</title>
        <authorList>
            <consortium name="US DOE Joint Genome Institute (JGI-PGF)"/>
            <person name="Lucas S."/>
            <person name="Copeland A."/>
            <person name="Lapidus A."/>
            <person name="Glavina del Rio T."/>
            <person name="Tice H."/>
            <person name="Bruce D."/>
            <person name="Goodwin L."/>
            <person name="Pitluck S."/>
            <person name="Larimer F."/>
            <person name="Land M.L."/>
            <person name="Hauser L."/>
            <person name="Hemme C.L."/>
        </authorList>
    </citation>
    <scope>NUCLEOTIDE SEQUENCE [LARGE SCALE GENOMIC DNA]</scope>
    <source>
        <strain evidence="3 4">P7</strain>
    </source>
</reference>
<reference evidence="2" key="2">
    <citation type="journal article" date="2010" name="PLoS ONE">
        <title>Genomic analysis of carbon monoxide utilization and butanol production by Clostridium carboxidivorans strain P7T.</title>
        <authorList>
            <person name="Bruant G."/>
            <person name="Levesque M.-J."/>
            <person name="Peter C."/>
            <person name="Guiot S.R."/>
            <person name="Masson L."/>
        </authorList>
    </citation>
    <scope>NUCLEOTIDE SEQUENCE</scope>
    <source>
        <strain evidence="2">P7</strain>
        <plasmid evidence="2">p19</plasmid>
    </source>
</reference>
<evidence type="ECO:0000259" key="1">
    <source>
        <dbReference type="Pfam" id="PF07878"/>
    </source>
</evidence>
<gene>
    <name evidence="2" type="ORF">Ccar_4281</name>
    <name evidence="3" type="ORF">CcarbDRAFT_4359</name>
</gene>
<dbReference type="GO" id="GO:0006355">
    <property type="term" value="P:regulation of DNA-templated transcription"/>
    <property type="evidence" value="ECO:0007669"/>
    <property type="project" value="InterPro"/>
</dbReference>